<comment type="caution">
    <text evidence="1">The sequence shown here is derived from an EMBL/GenBank/DDBJ whole genome shotgun (WGS) entry which is preliminary data.</text>
</comment>
<dbReference type="PANTHER" id="PTHR48435">
    <property type="entry name" value="POLYPROTEIN"/>
    <property type="match status" value="1"/>
</dbReference>
<gene>
    <name evidence="1" type="ORF">PIB30_049746</name>
</gene>
<accession>A0ABU6VJE3</accession>
<dbReference type="InterPro" id="IPR053098">
    <property type="entry name" value="Petuviruses_polyprotein"/>
</dbReference>
<protein>
    <submittedName>
        <fullName evidence="1">Uncharacterized protein</fullName>
    </submittedName>
</protein>
<keyword evidence="2" id="KW-1185">Reference proteome</keyword>
<sequence length="168" mass="19908">MASLPKELQPEIQRMMVVLRKELPTTTISEIYQLALAALDKLCEQQYMFKQLTKNSYKLKGACNKSYLKIKCRDQESCDCKPKKKSHFRRTNRFQRSYFPRKAKGRGHFAKACPKKKNKREIKMLQSLQDAVDLQEDEDLESILEEQSERDRDTQYVLYISNSEEEWS</sequence>
<evidence type="ECO:0000313" key="1">
    <source>
        <dbReference type="EMBL" id="MED6172406.1"/>
    </source>
</evidence>
<dbReference type="Proteomes" id="UP001341840">
    <property type="component" value="Unassembled WGS sequence"/>
</dbReference>
<organism evidence="1 2">
    <name type="scientific">Stylosanthes scabra</name>
    <dbReference type="NCBI Taxonomy" id="79078"/>
    <lineage>
        <taxon>Eukaryota</taxon>
        <taxon>Viridiplantae</taxon>
        <taxon>Streptophyta</taxon>
        <taxon>Embryophyta</taxon>
        <taxon>Tracheophyta</taxon>
        <taxon>Spermatophyta</taxon>
        <taxon>Magnoliopsida</taxon>
        <taxon>eudicotyledons</taxon>
        <taxon>Gunneridae</taxon>
        <taxon>Pentapetalae</taxon>
        <taxon>rosids</taxon>
        <taxon>fabids</taxon>
        <taxon>Fabales</taxon>
        <taxon>Fabaceae</taxon>
        <taxon>Papilionoideae</taxon>
        <taxon>50 kb inversion clade</taxon>
        <taxon>dalbergioids sensu lato</taxon>
        <taxon>Dalbergieae</taxon>
        <taxon>Pterocarpus clade</taxon>
        <taxon>Stylosanthes</taxon>
    </lineage>
</organism>
<dbReference type="EMBL" id="JASCZI010151371">
    <property type="protein sequence ID" value="MED6172406.1"/>
    <property type="molecule type" value="Genomic_DNA"/>
</dbReference>
<reference evidence="1 2" key="1">
    <citation type="journal article" date="2023" name="Plants (Basel)">
        <title>Bridging the Gap: Combining Genomics and Transcriptomics Approaches to Understand Stylosanthes scabra, an Orphan Legume from the Brazilian Caatinga.</title>
        <authorList>
            <person name="Ferreira-Neto J.R.C."/>
            <person name="da Silva M.D."/>
            <person name="Binneck E."/>
            <person name="de Melo N.F."/>
            <person name="da Silva R.H."/>
            <person name="de Melo A.L.T.M."/>
            <person name="Pandolfi V."/>
            <person name="Bustamante F.O."/>
            <person name="Brasileiro-Vidal A.C."/>
            <person name="Benko-Iseppon A.M."/>
        </authorList>
    </citation>
    <scope>NUCLEOTIDE SEQUENCE [LARGE SCALE GENOMIC DNA]</scope>
    <source>
        <tissue evidence="1">Leaves</tissue>
    </source>
</reference>
<dbReference type="PANTHER" id="PTHR48435:SF1">
    <property type="entry name" value="POLYPROTEIN"/>
    <property type="match status" value="1"/>
</dbReference>
<evidence type="ECO:0000313" key="2">
    <source>
        <dbReference type="Proteomes" id="UP001341840"/>
    </source>
</evidence>
<proteinExistence type="predicted"/>
<name>A0ABU6VJE3_9FABA</name>